<evidence type="ECO:0000313" key="1">
    <source>
        <dbReference type="EMBL" id="MBC6679748.1"/>
    </source>
</evidence>
<comment type="caution">
    <text evidence="1">The sequence shown here is derived from an EMBL/GenBank/DDBJ whole genome shotgun (WGS) entry which is preliminary data.</text>
</comment>
<keyword evidence="2" id="KW-1185">Reference proteome</keyword>
<reference evidence="1" key="1">
    <citation type="submission" date="2020-08" db="EMBL/GenBank/DDBJ databases">
        <title>Genome public.</title>
        <authorList>
            <person name="Liu C."/>
            <person name="Sun Q."/>
        </authorList>
    </citation>
    <scope>NUCLEOTIDE SEQUENCE</scope>
    <source>
        <strain evidence="1">BX12</strain>
    </source>
</reference>
<organism evidence="1 2">
    <name type="scientific">Zhenpiania hominis</name>
    <dbReference type="NCBI Taxonomy" id="2763644"/>
    <lineage>
        <taxon>Bacteria</taxon>
        <taxon>Bacillati</taxon>
        <taxon>Bacillota</taxon>
        <taxon>Clostridia</taxon>
        <taxon>Peptostreptococcales</taxon>
        <taxon>Anaerovoracaceae</taxon>
        <taxon>Zhenpiania</taxon>
    </lineage>
</organism>
<dbReference type="EMBL" id="JACRYT010000006">
    <property type="protein sequence ID" value="MBC6679748.1"/>
    <property type="molecule type" value="Genomic_DNA"/>
</dbReference>
<gene>
    <name evidence="1" type="ORF">H9L42_07900</name>
</gene>
<evidence type="ECO:0000313" key="2">
    <source>
        <dbReference type="Proteomes" id="UP000602647"/>
    </source>
</evidence>
<dbReference type="RefSeq" id="WP_187302852.1">
    <property type="nucleotide sequence ID" value="NZ_CBCTQH010000017.1"/>
</dbReference>
<dbReference type="Proteomes" id="UP000602647">
    <property type="component" value="Unassembled WGS sequence"/>
</dbReference>
<protein>
    <submittedName>
        <fullName evidence="1">Uncharacterized protein</fullName>
    </submittedName>
</protein>
<name>A0A923NPH9_9FIRM</name>
<dbReference type="SUPFAM" id="SSF55961">
    <property type="entry name" value="Bet v1-like"/>
    <property type="match status" value="1"/>
</dbReference>
<dbReference type="AlphaFoldDB" id="A0A923NPH9"/>
<proteinExistence type="predicted"/>
<accession>A0A923NPH9</accession>
<sequence>MKWKNEEKVNINAVFRIEKKYADLEQVFQQVYDTDCYTRWFNWKPFVWLSFDQKYLEEGCKGIIRFTIPPFRYELTVTRVEKNRIIEFQSDGRLFGGTARMEFYEKDGNIYYEDPHILFGKNRLIHKYYCWFLAGKHVPYMESRFQILRKFLLNQQKDISNDENKI</sequence>